<comment type="caution">
    <text evidence="1">The sequence shown here is derived from an EMBL/GenBank/DDBJ whole genome shotgun (WGS) entry which is preliminary data.</text>
</comment>
<protein>
    <submittedName>
        <fullName evidence="1">Uncharacterized protein</fullName>
    </submittedName>
</protein>
<name>A0A8H7VF83_9FUNG</name>
<gene>
    <name evidence="1" type="ORF">INT45_004497</name>
</gene>
<evidence type="ECO:0000313" key="2">
    <source>
        <dbReference type="Proteomes" id="UP000646827"/>
    </source>
</evidence>
<keyword evidence="2" id="KW-1185">Reference proteome</keyword>
<organism evidence="1 2">
    <name type="scientific">Circinella minor</name>
    <dbReference type="NCBI Taxonomy" id="1195481"/>
    <lineage>
        <taxon>Eukaryota</taxon>
        <taxon>Fungi</taxon>
        <taxon>Fungi incertae sedis</taxon>
        <taxon>Mucoromycota</taxon>
        <taxon>Mucoromycotina</taxon>
        <taxon>Mucoromycetes</taxon>
        <taxon>Mucorales</taxon>
        <taxon>Lichtheimiaceae</taxon>
        <taxon>Circinella</taxon>
    </lineage>
</organism>
<dbReference type="EMBL" id="JAEPRB010000128">
    <property type="protein sequence ID" value="KAG2220836.1"/>
    <property type="molecule type" value="Genomic_DNA"/>
</dbReference>
<reference evidence="1 2" key="1">
    <citation type="submission" date="2020-12" db="EMBL/GenBank/DDBJ databases">
        <title>Metabolic potential, ecology and presence of endohyphal bacteria is reflected in genomic diversity of Mucoromycotina.</title>
        <authorList>
            <person name="Muszewska A."/>
            <person name="Okrasinska A."/>
            <person name="Steczkiewicz K."/>
            <person name="Drgas O."/>
            <person name="Orlowska M."/>
            <person name="Perlinska-Lenart U."/>
            <person name="Aleksandrzak-Piekarczyk T."/>
            <person name="Szatraj K."/>
            <person name="Zielenkiewicz U."/>
            <person name="Pilsyk S."/>
            <person name="Malc E."/>
            <person name="Mieczkowski P."/>
            <person name="Kruszewska J.S."/>
            <person name="Biernat P."/>
            <person name="Pawlowska J."/>
        </authorList>
    </citation>
    <scope>NUCLEOTIDE SEQUENCE [LARGE SCALE GENOMIC DNA]</scope>
    <source>
        <strain evidence="1 2">CBS 142.35</strain>
    </source>
</reference>
<accession>A0A8H7VF83</accession>
<proteinExistence type="predicted"/>
<sequence>MTINYRPQNWTNTTSNAFADGIRGTDSTEKIFMELSSSSSSYNKEGFKHSIDDSYKLINEITSALKKELRSKSNARYESVLKLAVVGGVMVLRSAVIPTSWDKRSNMMKILELLICLYTHKDLEKILDNEMNQMTADPVLMTETLKFKMSNIRIVAREDD</sequence>
<dbReference type="AlphaFoldDB" id="A0A8H7VF83"/>
<evidence type="ECO:0000313" key="1">
    <source>
        <dbReference type="EMBL" id="KAG2220836.1"/>
    </source>
</evidence>
<dbReference type="OrthoDB" id="2407081at2759"/>
<dbReference type="Proteomes" id="UP000646827">
    <property type="component" value="Unassembled WGS sequence"/>
</dbReference>